<dbReference type="EMBL" id="NBSK02000007">
    <property type="protein sequence ID" value="KAJ0195525.1"/>
    <property type="molecule type" value="Genomic_DNA"/>
</dbReference>
<accession>A0A9R1UZB6</accession>
<gene>
    <name evidence="1" type="ORF">LSAT_V11C700380000</name>
</gene>
<reference evidence="1 2" key="1">
    <citation type="journal article" date="2017" name="Nat. Commun.">
        <title>Genome assembly with in vitro proximity ligation data and whole-genome triplication in lettuce.</title>
        <authorList>
            <person name="Reyes-Chin-Wo S."/>
            <person name="Wang Z."/>
            <person name="Yang X."/>
            <person name="Kozik A."/>
            <person name="Arikit S."/>
            <person name="Song C."/>
            <person name="Xia L."/>
            <person name="Froenicke L."/>
            <person name="Lavelle D.O."/>
            <person name="Truco M.J."/>
            <person name="Xia R."/>
            <person name="Zhu S."/>
            <person name="Xu C."/>
            <person name="Xu H."/>
            <person name="Xu X."/>
            <person name="Cox K."/>
            <person name="Korf I."/>
            <person name="Meyers B.C."/>
            <person name="Michelmore R.W."/>
        </authorList>
    </citation>
    <scope>NUCLEOTIDE SEQUENCE [LARGE SCALE GENOMIC DNA]</scope>
    <source>
        <strain evidence="2">cv. Salinas</strain>
        <tissue evidence="1">Seedlings</tissue>
    </source>
</reference>
<name>A0A9R1UZB6_LACSA</name>
<organism evidence="1 2">
    <name type="scientific">Lactuca sativa</name>
    <name type="common">Garden lettuce</name>
    <dbReference type="NCBI Taxonomy" id="4236"/>
    <lineage>
        <taxon>Eukaryota</taxon>
        <taxon>Viridiplantae</taxon>
        <taxon>Streptophyta</taxon>
        <taxon>Embryophyta</taxon>
        <taxon>Tracheophyta</taxon>
        <taxon>Spermatophyta</taxon>
        <taxon>Magnoliopsida</taxon>
        <taxon>eudicotyledons</taxon>
        <taxon>Gunneridae</taxon>
        <taxon>Pentapetalae</taxon>
        <taxon>asterids</taxon>
        <taxon>campanulids</taxon>
        <taxon>Asterales</taxon>
        <taxon>Asteraceae</taxon>
        <taxon>Cichorioideae</taxon>
        <taxon>Cichorieae</taxon>
        <taxon>Lactucinae</taxon>
        <taxon>Lactuca</taxon>
    </lineage>
</organism>
<dbReference type="Proteomes" id="UP000235145">
    <property type="component" value="Unassembled WGS sequence"/>
</dbReference>
<dbReference type="AlphaFoldDB" id="A0A9R1UZB6"/>
<evidence type="ECO:0000313" key="1">
    <source>
        <dbReference type="EMBL" id="KAJ0195525.1"/>
    </source>
</evidence>
<comment type="caution">
    <text evidence="1">The sequence shown here is derived from an EMBL/GenBank/DDBJ whole genome shotgun (WGS) entry which is preliminary data.</text>
</comment>
<proteinExistence type="predicted"/>
<sequence>MLEVDENPHLLVHDSDVNPKDLRPPQALRPSPSLAFLSSTVTRKAAERDCVGFLPNFLLNRRTWRGSIDLLTFCIQISGPELEQIHQKMEDKFTMQEGKRVGVWKNIARGRAALTLPLTASFPNVSITSQLFFLIMKFPTFSLVETL</sequence>
<protein>
    <submittedName>
        <fullName evidence="1">Uncharacterized protein</fullName>
    </submittedName>
</protein>
<evidence type="ECO:0000313" key="2">
    <source>
        <dbReference type="Proteomes" id="UP000235145"/>
    </source>
</evidence>
<keyword evidence="2" id="KW-1185">Reference proteome</keyword>